<dbReference type="GO" id="GO:0016702">
    <property type="term" value="F:oxidoreductase activity, acting on single donors with incorporation of molecular oxygen, incorporation of two atoms of oxygen"/>
    <property type="evidence" value="ECO:0007669"/>
    <property type="project" value="UniProtKB-ARBA"/>
</dbReference>
<evidence type="ECO:0000259" key="1">
    <source>
        <dbReference type="Pfam" id="PF02900"/>
    </source>
</evidence>
<dbReference type="Proteomes" id="UP000199494">
    <property type="component" value="Unassembled WGS sequence"/>
</dbReference>
<dbReference type="KEGG" id="pmad:BAY61_20655"/>
<dbReference type="InterPro" id="IPR004183">
    <property type="entry name" value="Xdiol_dOase_suB"/>
</dbReference>
<sequence>MGEVIGLGMTHYPLLLGPDESMAALLRSTLKDPDIPEKEKDPANWSEFARQEWSDDGGTAAASRHRAELRAHLGRIRAELDAFEPDVVLVWGDDQYENFREEVIPSFCVLAYDDTEVDPFGVIKKLGLPNAWGLPDSHSFTMKGLPDFGKHVAREVLDSGIDIAYSYVPRPGTNFPHAFANTQIFLDYDNVGKEFPYPILPIAVNCYGEHVIARRGGIARFAEINAGEDLDPPGPTPRRCYELGRAIGKVVGGSDLRVALVASSSWSHAFLYDEGWHLRPDTDADRALYEAMVAGDHEPWIERTSQEVVHSGQHEILNWHCLLGATRELGMKLAWSDLVETEIFNSNKAFAVFR</sequence>
<keyword evidence="2" id="KW-0223">Dioxygenase</keyword>
<keyword evidence="3" id="KW-1185">Reference proteome</keyword>
<dbReference type="SUPFAM" id="SSF53213">
    <property type="entry name" value="LigB-like"/>
    <property type="match status" value="1"/>
</dbReference>
<evidence type="ECO:0000313" key="3">
    <source>
        <dbReference type="Proteomes" id="UP000199494"/>
    </source>
</evidence>
<reference evidence="2 3" key="1">
    <citation type="submission" date="2016-10" db="EMBL/GenBank/DDBJ databases">
        <authorList>
            <person name="de Groot N.N."/>
        </authorList>
    </citation>
    <scope>NUCLEOTIDE SEQUENCE [LARGE SCALE GENOMIC DNA]</scope>
    <source>
        <strain evidence="2 3">CGMCC 4.5506</strain>
    </source>
</reference>
<dbReference type="RefSeq" id="WP_091810037.1">
    <property type="nucleotide sequence ID" value="NZ_CP016353.1"/>
</dbReference>
<protein>
    <submittedName>
        <fullName evidence="2">Catalytic LigB subunit of aromatic ring-opening dioxygenase</fullName>
    </submittedName>
</protein>
<dbReference type="AlphaFoldDB" id="A0A222VT25"/>
<name>A0A222VT25_9PSEU</name>
<feature type="domain" description="Extradiol ring-cleavage dioxygenase class III enzyme subunit B" evidence="1">
    <location>
        <begin position="233"/>
        <end position="347"/>
    </location>
</feature>
<dbReference type="Pfam" id="PF02900">
    <property type="entry name" value="LigB"/>
    <property type="match status" value="1"/>
</dbReference>
<accession>A0A222VT25</accession>
<proteinExistence type="predicted"/>
<dbReference type="STRING" id="530584.SAMN05421630_11393"/>
<dbReference type="EMBL" id="FMZE01000013">
    <property type="protein sequence ID" value="SDD84562.1"/>
    <property type="molecule type" value="Genomic_DNA"/>
</dbReference>
<keyword evidence="2" id="KW-0560">Oxidoreductase</keyword>
<organism evidence="2 3">
    <name type="scientific">Prauserella marina</name>
    <dbReference type="NCBI Taxonomy" id="530584"/>
    <lineage>
        <taxon>Bacteria</taxon>
        <taxon>Bacillati</taxon>
        <taxon>Actinomycetota</taxon>
        <taxon>Actinomycetes</taxon>
        <taxon>Pseudonocardiales</taxon>
        <taxon>Pseudonocardiaceae</taxon>
        <taxon>Prauserella</taxon>
    </lineage>
</organism>
<dbReference type="GO" id="GO:0008198">
    <property type="term" value="F:ferrous iron binding"/>
    <property type="evidence" value="ECO:0007669"/>
    <property type="project" value="InterPro"/>
</dbReference>
<evidence type="ECO:0000313" key="2">
    <source>
        <dbReference type="EMBL" id="SDD84562.1"/>
    </source>
</evidence>
<dbReference type="Gene3D" id="3.40.830.10">
    <property type="entry name" value="LigB-like"/>
    <property type="match status" value="1"/>
</dbReference>
<dbReference type="OrthoDB" id="8673673at2"/>
<gene>
    <name evidence="2" type="ORF">SAMN05421630_11393</name>
</gene>